<accession>A0A167J5L5</accession>
<dbReference type="AlphaFoldDB" id="A0A167J5L5"/>
<gene>
    <name evidence="2" type="ORF">N473_24355</name>
</gene>
<keyword evidence="1" id="KW-0472">Membrane</keyword>
<evidence type="ECO:0000313" key="2">
    <source>
        <dbReference type="EMBL" id="KZN60488.1"/>
    </source>
</evidence>
<dbReference type="PATRIC" id="fig|1365248.3.peg.3994"/>
<sequence length="209" mass="23645">MNDSQPKINELQQAYSAAKRHQKMSPKQVRKLKRLSRLENRKHTRQFWLRTSLWASSCCLVALIGSLSLQSILSDFETFLAQLEPHSFSPQQYDTVETHNIVEGSYQTTIAQQKTQLDDALAGSQEKLREVSQFYGKLVHSEEGVWFIADCNNQTLFEVRESLLNELIVPAERAFDYQQGQLLALSKNQSGQLVNITAPPSGAALYACP</sequence>
<reference evidence="2 3" key="1">
    <citation type="submission" date="2013-07" db="EMBL/GenBank/DDBJ databases">
        <title>Comparative Genomic and Metabolomic Analysis of Twelve Strains of Pseudoalteromonas luteoviolacea.</title>
        <authorList>
            <person name="Vynne N.G."/>
            <person name="Mansson M."/>
            <person name="Gram L."/>
        </authorList>
    </citation>
    <scope>NUCLEOTIDE SEQUENCE [LARGE SCALE GENOMIC DNA]</scope>
    <source>
        <strain evidence="2 3">CPMOR-1</strain>
    </source>
</reference>
<dbReference type="RefSeq" id="WP_063369253.1">
    <property type="nucleotide sequence ID" value="NZ_AUYC01000044.1"/>
</dbReference>
<evidence type="ECO:0000313" key="3">
    <source>
        <dbReference type="Proteomes" id="UP000076486"/>
    </source>
</evidence>
<evidence type="ECO:0000256" key="1">
    <source>
        <dbReference type="SAM" id="Phobius"/>
    </source>
</evidence>
<dbReference type="EMBL" id="AUYC01000044">
    <property type="protein sequence ID" value="KZN60488.1"/>
    <property type="molecule type" value="Genomic_DNA"/>
</dbReference>
<keyword evidence="1" id="KW-1133">Transmembrane helix</keyword>
<name>A0A167J5L5_9GAMM</name>
<organism evidence="2 3">
    <name type="scientific">Pseudoalteromonas luteoviolacea CPMOR-1</name>
    <dbReference type="NCBI Taxonomy" id="1365248"/>
    <lineage>
        <taxon>Bacteria</taxon>
        <taxon>Pseudomonadati</taxon>
        <taxon>Pseudomonadota</taxon>
        <taxon>Gammaproteobacteria</taxon>
        <taxon>Alteromonadales</taxon>
        <taxon>Pseudoalteromonadaceae</taxon>
        <taxon>Pseudoalteromonas</taxon>
    </lineage>
</organism>
<protein>
    <submittedName>
        <fullName evidence="2">Uncharacterized protein</fullName>
    </submittedName>
</protein>
<proteinExistence type="predicted"/>
<keyword evidence="1" id="KW-0812">Transmembrane</keyword>
<comment type="caution">
    <text evidence="2">The sequence shown here is derived from an EMBL/GenBank/DDBJ whole genome shotgun (WGS) entry which is preliminary data.</text>
</comment>
<dbReference type="Proteomes" id="UP000076486">
    <property type="component" value="Unassembled WGS sequence"/>
</dbReference>
<feature type="transmembrane region" description="Helical" evidence="1">
    <location>
        <begin position="47"/>
        <end position="69"/>
    </location>
</feature>